<feature type="domain" description="Integrase catalytic" evidence="2">
    <location>
        <begin position="655"/>
        <end position="825"/>
    </location>
</feature>
<evidence type="ECO:0000259" key="2">
    <source>
        <dbReference type="PROSITE" id="PS50994"/>
    </source>
</evidence>
<accession>A0A9P1C8A6</accession>
<feature type="compositionally biased region" description="Basic and acidic residues" evidence="1">
    <location>
        <begin position="967"/>
        <end position="982"/>
    </location>
</feature>
<feature type="compositionally biased region" description="Acidic residues" evidence="1">
    <location>
        <begin position="552"/>
        <end position="565"/>
    </location>
</feature>
<protein>
    <recommendedName>
        <fullName evidence="2">Integrase catalytic domain-containing protein</fullName>
    </recommendedName>
</protein>
<dbReference type="GO" id="GO:0003676">
    <property type="term" value="F:nucleic acid binding"/>
    <property type="evidence" value="ECO:0007669"/>
    <property type="project" value="InterPro"/>
</dbReference>
<feature type="region of interest" description="Disordered" evidence="1">
    <location>
        <begin position="487"/>
        <end position="507"/>
    </location>
</feature>
<feature type="compositionally biased region" description="Low complexity" evidence="1">
    <location>
        <begin position="587"/>
        <end position="599"/>
    </location>
</feature>
<dbReference type="InterPro" id="IPR050951">
    <property type="entry name" value="Retrovirus_Pol_polyprotein"/>
</dbReference>
<dbReference type="InterPro" id="IPR001584">
    <property type="entry name" value="Integrase_cat-core"/>
</dbReference>
<evidence type="ECO:0000313" key="3">
    <source>
        <dbReference type="EMBL" id="CAI3985973.1"/>
    </source>
</evidence>
<dbReference type="InterPro" id="IPR036397">
    <property type="entry name" value="RNaseH_sf"/>
</dbReference>
<sequence length="1723" mass="192670">MNIRQSIGKMNPSSFKDMKRGLRQQVHQGVRKVRRLESALGTSSSAVRDVMESSYERAEQGVIRHPELFLTEVQLPADPELLREERQREQNFRFLRCAQVQHGEAKKRKDMWHVGRSGLWVCRRHHMKRTRLFQPAGGTLPYIPANSFTGRRCTVVYGSDDSAEPEELYDNFLTDSSPSLARPWYGETWLELKVGHGPASWPAERWTDEQSRLVFFEGSHVMENLDKMYVATNTYRWHNLALPPTSMQPVSTWMYLHGEWQHLEDRVPFAERQYTKWCAQLVEKAEYFVTILHHESHPEALVGERIDPDCIFAAEIFTDTAPVLRAAHARGHKVMEPLTLPEYDFYNEKDRQRCGKLMKEEAPFAAVIAFPCVVWSPLQRIGRNKRQKALKLLRRKQKELTLTKFAARQARAQLDAGRHFLLENPAPSAAWQECAELRALRNDPRVYSVKFDQCQFGLRGPQGGLHRKRTLILTSSKKVADRFRDKLCPGDHQHEPVIGGSKVTRPAGHYPRQMAEAIVAGFEEELLEQFSPSNEAFAADGEPGDDAGHDDGGDDFEESEDDIEAMLERELHDTDPPVPRPPEEAARPTSSTTRSSASEPTKEQRQAVMRLHQNTGHRDPRRLAKALLVAGATPAVVRAARELRCDICWENKRPRSHRPSTLPKARHFGDQVHMDLFCLKDAMETAFWVCHAVDAASQFQVAKVLEKKSTTEVLKFLNESWISILGVPKTLICDSGPEFVSDEMQAACDFHDINLYHAAVEAPWVNGIAERGGQSLKTICKAVSSRHCPQGREEMSQVLAAACEAVNGDVGESGFSPAQFVLGRQPRSTDMVVPHGSRARLAQHSLLENTPSMERRIAMKECARVAMVRLKYSRALRRAELARARKPVMVHEYQPGDLVYFFREQKPSSQKGKAKNPNMRRKLLLRQWHGPAMVAAEHIRPTSTLERLAHEEWEKILDDIVEATDLHSEPHGRDDSGHREGDPGDADEYAPSDPPPPEDTPPDLQQEQEPEMAVGPLSELPPVPDDMVRISSAASQSGLSTQFPYPYPMNFRGAPPSSLPTPTSTVAQSRLTGQGGQEQGAPAEVPHQESSTTPLTPTQVRSASRTAPGTPSEAAKRQKTVATDEADIMEKPLAALLQPSTPTSRTGRMSSASHSVRRALSEGATAQPRETKRRAVEPLVLDAKTVEVLMSESDQRHPLLRAVEQARADIAEGKLTVEDFGTWDGRWSMPGRYRLETCLECGLMLPTGCASDDFYEVCQASMHRELQWSHLSPERKAKYQEAAEVKLLKGLLGSLQWLVAQLRFDVAFGVSSLQSEIPTVGTLLRANKLLLDVKKDSSFEIRFRNIGAPNSGVVAVSDAALGNVDVNGCHERPAGEKVHSQACYAILHADQNLAKGKSGQFNVLDFRSHRLQRVCRSSYASETLGVEEALDSGELTRGFVAEALGVDVSNRNGWLAICKIPLIGVTDAKDTYDRTTQDTGFGTQKSLCFSIASIRQQLKRPNTQMRWTATANNFVDGGTKDMDCSHLRQTLLRGTWSIEYNQEYTKQNFKKKKETEAVDHLPGREMLEKDEHLLRHARHLSESLGWHMRDDIGVHVSFGENCYAYCPPGYVAEALATRLRCLGPSSSEPAVSPSEEDSVTLRGTVPQCVASQCLYNLPWGERYVHNCSAVVTGQHCLVSCAEGWFGTVEVLTCQATGDLSGAYPACRTITQTTTRSWVVRGWV</sequence>
<dbReference type="EMBL" id="CAMXCT030001033">
    <property type="protein sequence ID" value="CAL4773285.1"/>
    <property type="molecule type" value="Genomic_DNA"/>
</dbReference>
<reference evidence="3" key="1">
    <citation type="submission" date="2022-10" db="EMBL/GenBank/DDBJ databases">
        <authorList>
            <person name="Chen Y."/>
            <person name="Dougan E. K."/>
            <person name="Chan C."/>
            <person name="Rhodes N."/>
            <person name="Thang M."/>
        </authorList>
    </citation>
    <scope>NUCLEOTIDE SEQUENCE</scope>
</reference>
<feature type="compositionally biased region" description="Polar residues" evidence="1">
    <location>
        <begin position="1088"/>
        <end position="1109"/>
    </location>
</feature>
<feature type="compositionally biased region" description="Basic and acidic residues" evidence="1">
    <location>
        <begin position="566"/>
        <end position="586"/>
    </location>
</feature>
<dbReference type="GO" id="GO:0015074">
    <property type="term" value="P:DNA integration"/>
    <property type="evidence" value="ECO:0007669"/>
    <property type="project" value="InterPro"/>
</dbReference>
<dbReference type="Gene3D" id="3.30.420.10">
    <property type="entry name" value="Ribonuclease H-like superfamily/Ribonuclease H"/>
    <property type="match status" value="1"/>
</dbReference>
<dbReference type="EMBL" id="CAMXCT010001033">
    <property type="protein sequence ID" value="CAI3985973.1"/>
    <property type="molecule type" value="Genomic_DNA"/>
</dbReference>
<keyword evidence="5" id="KW-1185">Reference proteome</keyword>
<name>A0A9P1C8A6_9DINO</name>
<dbReference type="Pfam" id="PF00665">
    <property type="entry name" value="rve"/>
    <property type="match status" value="1"/>
</dbReference>
<dbReference type="PROSITE" id="PS50994">
    <property type="entry name" value="INTEGRASE"/>
    <property type="match status" value="1"/>
</dbReference>
<evidence type="ECO:0000256" key="1">
    <source>
        <dbReference type="SAM" id="MobiDB-lite"/>
    </source>
</evidence>
<dbReference type="SUPFAM" id="SSF53098">
    <property type="entry name" value="Ribonuclease H-like"/>
    <property type="match status" value="1"/>
</dbReference>
<reference evidence="4" key="2">
    <citation type="submission" date="2024-04" db="EMBL/GenBank/DDBJ databases">
        <authorList>
            <person name="Chen Y."/>
            <person name="Shah S."/>
            <person name="Dougan E. K."/>
            <person name="Thang M."/>
            <person name="Chan C."/>
        </authorList>
    </citation>
    <scope>NUCLEOTIDE SEQUENCE [LARGE SCALE GENOMIC DNA]</scope>
</reference>
<feature type="region of interest" description="Disordered" evidence="1">
    <location>
        <begin position="535"/>
        <end position="606"/>
    </location>
</feature>
<dbReference type="PANTHER" id="PTHR37984">
    <property type="entry name" value="PROTEIN CBG26694"/>
    <property type="match status" value="1"/>
</dbReference>
<gene>
    <name evidence="3" type="ORF">C1SCF055_LOCUS13359</name>
</gene>
<dbReference type="OrthoDB" id="8061593at2759"/>
<feature type="region of interest" description="Disordered" evidence="1">
    <location>
        <begin position="1046"/>
        <end position="1174"/>
    </location>
</feature>
<dbReference type="Proteomes" id="UP001152797">
    <property type="component" value="Unassembled WGS sequence"/>
</dbReference>
<dbReference type="EMBL" id="CAMXCT020001033">
    <property type="protein sequence ID" value="CAL1139348.1"/>
    <property type="molecule type" value="Genomic_DNA"/>
</dbReference>
<dbReference type="InterPro" id="IPR012337">
    <property type="entry name" value="RNaseH-like_sf"/>
</dbReference>
<feature type="compositionally biased region" description="Polar residues" evidence="1">
    <location>
        <begin position="1138"/>
        <end position="1154"/>
    </location>
</feature>
<proteinExistence type="predicted"/>
<evidence type="ECO:0000313" key="5">
    <source>
        <dbReference type="Proteomes" id="UP001152797"/>
    </source>
</evidence>
<evidence type="ECO:0000313" key="4">
    <source>
        <dbReference type="EMBL" id="CAL1139348.1"/>
    </source>
</evidence>
<comment type="caution">
    <text evidence="3">The sequence shown here is derived from an EMBL/GenBank/DDBJ whole genome shotgun (WGS) entry which is preliminary data.</text>
</comment>
<feature type="region of interest" description="Disordered" evidence="1">
    <location>
        <begin position="967"/>
        <end position="1025"/>
    </location>
</feature>
<dbReference type="PANTHER" id="PTHR37984:SF5">
    <property type="entry name" value="PROTEIN NYNRIN-LIKE"/>
    <property type="match status" value="1"/>
</dbReference>
<organism evidence="3">
    <name type="scientific">Cladocopium goreaui</name>
    <dbReference type="NCBI Taxonomy" id="2562237"/>
    <lineage>
        <taxon>Eukaryota</taxon>
        <taxon>Sar</taxon>
        <taxon>Alveolata</taxon>
        <taxon>Dinophyceae</taxon>
        <taxon>Suessiales</taxon>
        <taxon>Symbiodiniaceae</taxon>
        <taxon>Cladocopium</taxon>
    </lineage>
</organism>